<keyword evidence="2" id="KW-1185">Reference proteome</keyword>
<dbReference type="Proteomes" id="UP001184150">
    <property type="component" value="Unassembled WGS sequence"/>
</dbReference>
<sequence length="101" mass="10940">MRGTFTNGVAGSTLLARKPPRGLLMAQQGAVPALRRSSGWPHQSSHYSQTLPIMSYRPYPFAGKLRTGLVRTHSIMKVPPGMVTIQGSGVHAVVFKAVPMR</sequence>
<organism evidence="1 2">
    <name type="scientific">Novosphingobium capsulatum</name>
    <dbReference type="NCBI Taxonomy" id="13688"/>
    <lineage>
        <taxon>Bacteria</taxon>
        <taxon>Pseudomonadati</taxon>
        <taxon>Pseudomonadota</taxon>
        <taxon>Alphaproteobacteria</taxon>
        <taxon>Sphingomonadales</taxon>
        <taxon>Sphingomonadaceae</taxon>
        <taxon>Novosphingobium</taxon>
    </lineage>
</organism>
<proteinExistence type="predicted"/>
<dbReference type="EMBL" id="JAVDRD010000018">
    <property type="protein sequence ID" value="MDR6513265.1"/>
    <property type="molecule type" value="Genomic_DNA"/>
</dbReference>
<gene>
    <name evidence="1" type="ORF">J2792_004158</name>
</gene>
<reference evidence="1 2" key="1">
    <citation type="submission" date="2023-07" db="EMBL/GenBank/DDBJ databases">
        <title>Sorghum-associated microbial communities from plants grown in Nebraska, USA.</title>
        <authorList>
            <person name="Schachtman D."/>
        </authorList>
    </citation>
    <scope>NUCLEOTIDE SEQUENCE [LARGE SCALE GENOMIC DNA]</scope>
    <source>
        <strain evidence="1 2">DS1027</strain>
    </source>
</reference>
<comment type="caution">
    <text evidence="1">The sequence shown here is derived from an EMBL/GenBank/DDBJ whole genome shotgun (WGS) entry which is preliminary data.</text>
</comment>
<accession>A0ABU1MSD4</accession>
<name>A0ABU1MSD4_9SPHN</name>
<evidence type="ECO:0000313" key="2">
    <source>
        <dbReference type="Proteomes" id="UP001184150"/>
    </source>
</evidence>
<evidence type="ECO:0000313" key="1">
    <source>
        <dbReference type="EMBL" id="MDR6513265.1"/>
    </source>
</evidence>
<protein>
    <submittedName>
        <fullName evidence="1">Uncharacterized protein</fullName>
    </submittedName>
</protein>